<name>A0A915JQY1_ROMCU</name>
<organism evidence="5 6">
    <name type="scientific">Romanomermis culicivorax</name>
    <name type="common">Nematode worm</name>
    <dbReference type="NCBI Taxonomy" id="13658"/>
    <lineage>
        <taxon>Eukaryota</taxon>
        <taxon>Metazoa</taxon>
        <taxon>Ecdysozoa</taxon>
        <taxon>Nematoda</taxon>
        <taxon>Enoplea</taxon>
        <taxon>Dorylaimia</taxon>
        <taxon>Mermithida</taxon>
        <taxon>Mermithoidea</taxon>
        <taxon>Mermithidae</taxon>
        <taxon>Romanomermis</taxon>
    </lineage>
</organism>
<feature type="compositionally biased region" description="Pro residues" evidence="2">
    <location>
        <begin position="191"/>
        <end position="202"/>
    </location>
</feature>
<feature type="region of interest" description="Disordered" evidence="2">
    <location>
        <begin position="21"/>
        <end position="46"/>
    </location>
</feature>
<feature type="region of interest" description="Disordered" evidence="2">
    <location>
        <begin position="69"/>
        <end position="212"/>
    </location>
</feature>
<dbReference type="AlphaFoldDB" id="A0A915JQY1"/>
<evidence type="ECO:0000259" key="4">
    <source>
        <dbReference type="Pfam" id="PF20010"/>
    </source>
</evidence>
<proteinExistence type="predicted"/>
<keyword evidence="1" id="KW-0176">Collagen</keyword>
<dbReference type="Pfam" id="PF20010">
    <property type="entry name" value="Collagen_trimer"/>
    <property type="match status" value="1"/>
</dbReference>
<sequence length="640" mass="68819">MPFLAADNEIFYCMQAVQTDETEGSGSDETVATFLPSEPPPLITAPPPLFPETLNFSAVDEAALKKLPTLFKGEKGDQGLRGPPGEKGQSLPGPPGESIKGEKGDAGPFGPQGPPGTCGCDLEKSFPNPRISIGGLMGPKGEKGDRGLRGSRGDKGTPGSNPDKGQKGSKGDRGPPGTSGHYSSKVVEGPRGPPGPPGPPGPSGIGQKGEKGDIGELKTMAGADMKVVVGPPGPAGKPGAPGKPGRPGLTGRPGPPGGISNVVPGSVGPSHGCKGQKGEPGGFGSVRDGSYQIVPGAVVFRTIADIFNSFLNFQPGTLAYSTESETLLLRVDHGWREIQLGRLYRSPNAVSSERLQLPDDSHSMESTKTYIPSVENLSSSTSAEIAAPLTHLSSEEQRLEISRESSSSFYTAIRLKQKSPLFEYPFADAYQTTTVLPTTQSIKRKFEEQQRPLKDDVLHLIALNHPLSGNFNGVRGADFACYHQARAAGFTTTFRAFISSSVQDLDKVVAKHSRIQPVVNLKDEILFDSWNGIFDTYGKFGRKAEIYSFNGPRKFVWHGSQPKGIRQADQFCEAWRSNAHRHVGLSADLSQGRLLGQEKSSCDQSLVVLCIENMSKKRREIKRFRQKRLFERWLKSRKTY</sequence>
<dbReference type="PANTHER" id="PTHR24023:SF1096">
    <property type="entry name" value="COLLAGEN ALPHA-1(I) CHAIN-LIKE"/>
    <property type="match status" value="1"/>
</dbReference>
<dbReference type="Proteomes" id="UP000887565">
    <property type="component" value="Unplaced"/>
</dbReference>
<evidence type="ECO:0000313" key="5">
    <source>
        <dbReference type="Proteomes" id="UP000887565"/>
    </source>
</evidence>
<dbReference type="InterPro" id="IPR016186">
    <property type="entry name" value="C-type_lectin-like/link_sf"/>
</dbReference>
<protein>
    <submittedName>
        <fullName evidence="6">Collagen alpha-1(XV) chain</fullName>
    </submittedName>
</protein>
<dbReference type="Gene3D" id="3.10.100.10">
    <property type="entry name" value="Mannose-Binding Protein A, subunit A"/>
    <property type="match status" value="1"/>
</dbReference>
<evidence type="ECO:0000256" key="1">
    <source>
        <dbReference type="ARBA" id="ARBA00023119"/>
    </source>
</evidence>
<dbReference type="GO" id="GO:0030020">
    <property type="term" value="F:extracellular matrix structural constituent conferring tensile strength"/>
    <property type="evidence" value="ECO:0007669"/>
    <property type="project" value="TreeGrafter"/>
</dbReference>
<dbReference type="SUPFAM" id="SSF56436">
    <property type="entry name" value="C-type lectin-like"/>
    <property type="match status" value="1"/>
</dbReference>
<dbReference type="InterPro" id="IPR050149">
    <property type="entry name" value="Collagen_superfamily"/>
</dbReference>
<feature type="region of interest" description="Disordered" evidence="2">
    <location>
        <begin position="226"/>
        <end position="281"/>
    </location>
</feature>
<feature type="compositionally biased region" description="Polar residues" evidence="2">
    <location>
        <begin position="21"/>
        <end position="30"/>
    </location>
</feature>
<dbReference type="OMA" id="MRADYEC"/>
<reference evidence="6" key="1">
    <citation type="submission" date="2022-11" db="UniProtKB">
        <authorList>
            <consortium name="WormBaseParasite"/>
        </authorList>
    </citation>
    <scope>IDENTIFICATION</scope>
</reference>
<dbReference type="GO" id="GO:0030198">
    <property type="term" value="P:extracellular matrix organization"/>
    <property type="evidence" value="ECO:0007669"/>
    <property type="project" value="TreeGrafter"/>
</dbReference>
<feature type="domain" description="Collagenase NC10/endostatin" evidence="3">
    <location>
        <begin position="458"/>
        <end position="614"/>
    </location>
</feature>
<dbReference type="Gene3D" id="3.40.1620.70">
    <property type="match status" value="1"/>
</dbReference>
<dbReference type="Pfam" id="PF01391">
    <property type="entry name" value="Collagen"/>
    <property type="match status" value="1"/>
</dbReference>
<dbReference type="PANTHER" id="PTHR24023">
    <property type="entry name" value="COLLAGEN ALPHA"/>
    <property type="match status" value="1"/>
</dbReference>
<evidence type="ECO:0000256" key="2">
    <source>
        <dbReference type="SAM" id="MobiDB-lite"/>
    </source>
</evidence>
<feature type="compositionally biased region" description="Basic and acidic residues" evidence="2">
    <location>
        <begin position="140"/>
        <end position="155"/>
    </location>
</feature>
<dbReference type="InterPro" id="IPR016187">
    <property type="entry name" value="CTDL_fold"/>
</dbReference>
<dbReference type="GO" id="GO:0005615">
    <property type="term" value="C:extracellular space"/>
    <property type="evidence" value="ECO:0007669"/>
    <property type="project" value="TreeGrafter"/>
</dbReference>
<dbReference type="GO" id="GO:0031012">
    <property type="term" value="C:extracellular matrix"/>
    <property type="evidence" value="ECO:0007669"/>
    <property type="project" value="TreeGrafter"/>
</dbReference>
<dbReference type="InterPro" id="IPR045463">
    <property type="entry name" value="XV/XVIII_trimerization_dom"/>
</dbReference>
<dbReference type="InterPro" id="IPR010515">
    <property type="entry name" value="Collagenase_NC10/endostatin"/>
</dbReference>
<dbReference type="WBParaSite" id="nRc.2.0.1.t28675-RA">
    <property type="protein sequence ID" value="nRc.2.0.1.t28675-RA"/>
    <property type="gene ID" value="nRc.2.0.1.g28675"/>
</dbReference>
<dbReference type="GO" id="GO:0005581">
    <property type="term" value="C:collagen trimer"/>
    <property type="evidence" value="ECO:0007669"/>
    <property type="project" value="UniProtKB-KW"/>
</dbReference>
<feature type="compositionally biased region" description="Pro residues" evidence="2">
    <location>
        <begin position="37"/>
        <end position="46"/>
    </location>
</feature>
<feature type="domain" description="Collagen type XV/XVIII trimerization" evidence="4">
    <location>
        <begin position="297"/>
        <end position="343"/>
    </location>
</feature>
<accession>A0A915JQY1</accession>
<evidence type="ECO:0000259" key="3">
    <source>
        <dbReference type="Pfam" id="PF06482"/>
    </source>
</evidence>
<feature type="compositionally biased region" description="Basic and acidic residues" evidence="2">
    <location>
        <begin position="164"/>
        <end position="173"/>
    </location>
</feature>
<dbReference type="Pfam" id="PF06482">
    <property type="entry name" value="Endostatin"/>
    <property type="match status" value="1"/>
</dbReference>
<evidence type="ECO:0000313" key="6">
    <source>
        <dbReference type="WBParaSite" id="nRc.2.0.1.t28675-RA"/>
    </source>
</evidence>
<dbReference type="InterPro" id="IPR008160">
    <property type="entry name" value="Collagen"/>
</dbReference>
<keyword evidence="5" id="KW-1185">Reference proteome</keyword>